<evidence type="ECO:0000313" key="2">
    <source>
        <dbReference type="Proteomes" id="UP001157418"/>
    </source>
</evidence>
<name>A0AAU9MF44_9ASTR</name>
<gene>
    <name evidence="1" type="ORF">LVIROSA_LOCUS11591</name>
</gene>
<protein>
    <submittedName>
        <fullName evidence="1">Uncharacterized protein</fullName>
    </submittedName>
</protein>
<organism evidence="1 2">
    <name type="scientific">Lactuca virosa</name>
    <dbReference type="NCBI Taxonomy" id="75947"/>
    <lineage>
        <taxon>Eukaryota</taxon>
        <taxon>Viridiplantae</taxon>
        <taxon>Streptophyta</taxon>
        <taxon>Embryophyta</taxon>
        <taxon>Tracheophyta</taxon>
        <taxon>Spermatophyta</taxon>
        <taxon>Magnoliopsida</taxon>
        <taxon>eudicotyledons</taxon>
        <taxon>Gunneridae</taxon>
        <taxon>Pentapetalae</taxon>
        <taxon>asterids</taxon>
        <taxon>campanulids</taxon>
        <taxon>Asterales</taxon>
        <taxon>Asteraceae</taxon>
        <taxon>Cichorioideae</taxon>
        <taxon>Cichorieae</taxon>
        <taxon>Lactucinae</taxon>
        <taxon>Lactuca</taxon>
    </lineage>
</organism>
<dbReference type="EMBL" id="CAKMRJ010001562">
    <property type="protein sequence ID" value="CAH1424382.1"/>
    <property type="molecule type" value="Genomic_DNA"/>
</dbReference>
<dbReference type="AlphaFoldDB" id="A0AAU9MF44"/>
<sequence length="194" mass="22598">MLMENYVLSPYTRHRLLIISRWFIPPPQIHGFKLLLESSSPQNQKTILSTAIASSIRSYTPSPLNQMVLTTEESNGGVQSEILPLILTFTQSRREMKEGKEGFWLKEIWSVSLRFISIFSKSSIRVSLHGNRKSSSRSDRHHHRCRLYLMYPNLFVTHIRQHLLILHSQRFHYLAPKRGSLAYVALIARLYIPL</sequence>
<comment type="caution">
    <text evidence="1">The sequence shown here is derived from an EMBL/GenBank/DDBJ whole genome shotgun (WGS) entry which is preliminary data.</text>
</comment>
<dbReference type="Proteomes" id="UP001157418">
    <property type="component" value="Unassembled WGS sequence"/>
</dbReference>
<reference evidence="1 2" key="1">
    <citation type="submission" date="2022-01" db="EMBL/GenBank/DDBJ databases">
        <authorList>
            <person name="Xiong W."/>
            <person name="Schranz E."/>
        </authorList>
    </citation>
    <scope>NUCLEOTIDE SEQUENCE [LARGE SCALE GENOMIC DNA]</scope>
</reference>
<evidence type="ECO:0000313" key="1">
    <source>
        <dbReference type="EMBL" id="CAH1424382.1"/>
    </source>
</evidence>
<keyword evidence="2" id="KW-1185">Reference proteome</keyword>
<accession>A0AAU9MF44</accession>
<proteinExistence type="predicted"/>